<evidence type="ECO:0000313" key="2">
    <source>
        <dbReference type="Proteomes" id="UP000011274"/>
    </source>
</evidence>
<gene>
    <name evidence="1" type="ORF">MdSGHV061</name>
</gene>
<name>B2YG38_MHVB</name>
<organismHost>
    <name type="scientific">Musca domestica</name>
    <name type="common">House fly</name>
    <dbReference type="NCBI Taxonomy" id="7370"/>
</organismHost>
<evidence type="ECO:0000313" key="1">
    <source>
        <dbReference type="EMBL" id="ACD03520.1"/>
    </source>
</evidence>
<dbReference type="KEGG" id="vg:6295385"/>
<keyword evidence="2" id="KW-1185">Reference proteome</keyword>
<dbReference type="RefSeq" id="YP_001883389.1">
    <property type="nucleotide sequence ID" value="NC_010671.1"/>
</dbReference>
<sequence length="107" mass="12184">MGGYESVYTNKYTDLIAISIKTKTTSTGHEAINRKTKTTSTGHKLKNKNNTHGLYEYIIKCGDRVLGHFIDGIIAPPRKHSERLVACVEEYNCAFKYESHYSIRNKN</sequence>
<dbReference type="EMBL" id="EU522111">
    <property type="protein sequence ID" value="ACD03520.1"/>
    <property type="molecule type" value="Genomic_DNA"/>
</dbReference>
<organism evidence="1 2">
    <name type="scientific">Musca hytrovirus</name>
    <name type="common">isolate Musca domestica/United States/Boucias/-</name>
    <name type="synonym">MHV</name>
    <dbReference type="NCBI Taxonomy" id="523909"/>
    <lineage>
        <taxon>Viruses</taxon>
        <taxon>Viruses incertae sedis</taxon>
        <taxon>Naldaviricetes</taxon>
        <taxon>Lefavirales</taxon>
        <taxon>Hytrosaviridae</taxon>
        <taxon>Muscavirus</taxon>
        <taxon>Muscavirus musdomesticae</taxon>
    </lineage>
</organism>
<proteinExistence type="predicted"/>
<accession>B2YG38</accession>
<dbReference type="Proteomes" id="UP000011274">
    <property type="component" value="Segment"/>
</dbReference>
<protein>
    <submittedName>
        <fullName evidence="1">Uncharacterized protein</fullName>
    </submittedName>
</protein>
<dbReference type="GeneID" id="6295385"/>
<reference evidence="1 2" key="1">
    <citation type="journal article" date="2008" name="Virology">
        <title>Sequence analysis of a non-classified, non-occluded DNA virus that causes salivary gland hypertrophy of Musca domestica, MdSGHV.</title>
        <authorList>
            <person name="Garcia-Maruniak A."/>
            <person name="Maruniak J.E."/>
            <person name="Farmerie W."/>
            <person name="Boucias D.G."/>
        </authorList>
    </citation>
    <scope>NUCLEOTIDE SEQUENCE [LARGE SCALE GENOMIC DNA]</scope>
    <source>
        <strain evidence="2">Isolate Musca domestica/United States/Boucias/-</strain>
    </source>
</reference>